<dbReference type="PROSITE" id="PS51005">
    <property type="entry name" value="NAC"/>
    <property type="match status" value="1"/>
</dbReference>
<dbReference type="EMBL" id="JACGCM010002249">
    <property type="protein sequence ID" value="KAF6142619.1"/>
    <property type="molecule type" value="Genomic_DNA"/>
</dbReference>
<accession>A0A7J7LJ79</accession>
<dbReference type="AlphaFoldDB" id="A0A7J7LJ79"/>
<evidence type="ECO:0000256" key="3">
    <source>
        <dbReference type="ARBA" id="ARBA00023163"/>
    </source>
</evidence>
<comment type="caution">
    <text evidence="6">The sequence shown here is derived from an EMBL/GenBank/DDBJ whole genome shotgun (WGS) entry which is preliminary data.</text>
</comment>
<evidence type="ECO:0000313" key="7">
    <source>
        <dbReference type="Proteomes" id="UP000541444"/>
    </source>
</evidence>
<reference evidence="6 7" key="1">
    <citation type="journal article" date="2020" name="IScience">
        <title>Genome Sequencing of the Endangered Kingdonia uniflora (Circaeasteraceae, Ranunculales) Reveals Potential Mechanisms of Evolutionary Specialization.</title>
        <authorList>
            <person name="Sun Y."/>
            <person name="Deng T."/>
            <person name="Zhang A."/>
            <person name="Moore M.J."/>
            <person name="Landis J.B."/>
            <person name="Lin N."/>
            <person name="Zhang H."/>
            <person name="Zhang X."/>
            <person name="Huang J."/>
            <person name="Zhang X."/>
            <person name="Sun H."/>
            <person name="Wang H."/>
        </authorList>
    </citation>
    <scope>NUCLEOTIDE SEQUENCE [LARGE SCALE GENOMIC DNA]</scope>
    <source>
        <strain evidence="6">TB1705</strain>
        <tissue evidence="6">Leaf</tissue>
    </source>
</reference>
<keyword evidence="7" id="KW-1185">Reference proteome</keyword>
<dbReference type="Pfam" id="PF02365">
    <property type="entry name" value="NAM"/>
    <property type="match status" value="1"/>
</dbReference>
<keyword evidence="4" id="KW-0539">Nucleus</keyword>
<dbReference type="Proteomes" id="UP000541444">
    <property type="component" value="Unassembled WGS sequence"/>
</dbReference>
<evidence type="ECO:0000256" key="1">
    <source>
        <dbReference type="ARBA" id="ARBA00023015"/>
    </source>
</evidence>
<dbReference type="InterPro" id="IPR036093">
    <property type="entry name" value="NAC_dom_sf"/>
</dbReference>
<dbReference type="InterPro" id="IPR003441">
    <property type="entry name" value="NAC-dom"/>
</dbReference>
<feature type="domain" description="NAC" evidence="5">
    <location>
        <begin position="31"/>
        <end position="103"/>
    </location>
</feature>
<proteinExistence type="predicted"/>
<evidence type="ECO:0000256" key="2">
    <source>
        <dbReference type="ARBA" id="ARBA00023125"/>
    </source>
</evidence>
<dbReference type="GO" id="GO:0003677">
    <property type="term" value="F:DNA binding"/>
    <property type="evidence" value="ECO:0007669"/>
    <property type="project" value="UniProtKB-KW"/>
</dbReference>
<evidence type="ECO:0000313" key="6">
    <source>
        <dbReference type="EMBL" id="KAF6142619.1"/>
    </source>
</evidence>
<protein>
    <recommendedName>
        <fullName evidence="5">NAC domain-containing protein</fullName>
    </recommendedName>
</protein>
<name>A0A7J7LJ79_9MAGN</name>
<dbReference type="PANTHER" id="PTHR31719:SF43">
    <property type="entry name" value="NAC TRANSCRIPTION FACTOR 56"/>
    <property type="match status" value="1"/>
</dbReference>
<sequence length="103" mass="11857">MSDFRDGTWRENKAIVGVNSDHQVEEFIESFPPGYIFEPTDKQLVKHYLLKRASGHPLPLNIFRDVALYNFQPEELAAAVLVPLERSAVQVYYLQVHTLTVLQ</sequence>
<organism evidence="6 7">
    <name type="scientific">Kingdonia uniflora</name>
    <dbReference type="NCBI Taxonomy" id="39325"/>
    <lineage>
        <taxon>Eukaryota</taxon>
        <taxon>Viridiplantae</taxon>
        <taxon>Streptophyta</taxon>
        <taxon>Embryophyta</taxon>
        <taxon>Tracheophyta</taxon>
        <taxon>Spermatophyta</taxon>
        <taxon>Magnoliopsida</taxon>
        <taxon>Ranunculales</taxon>
        <taxon>Circaeasteraceae</taxon>
        <taxon>Kingdonia</taxon>
    </lineage>
</organism>
<evidence type="ECO:0000259" key="5">
    <source>
        <dbReference type="PROSITE" id="PS51005"/>
    </source>
</evidence>
<dbReference type="PANTHER" id="PTHR31719">
    <property type="entry name" value="NAC TRANSCRIPTION FACTOR 56"/>
    <property type="match status" value="1"/>
</dbReference>
<keyword evidence="1" id="KW-0805">Transcription regulation</keyword>
<gene>
    <name evidence="6" type="ORF">GIB67_015105</name>
</gene>
<keyword evidence="3" id="KW-0804">Transcription</keyword>
<dbReference type="OrthoDB" id="1921961at2759"/>
<dbReference type="Gene3D" id="2.170.150.80">
    <property type="entry name" value="NAC domain"/>
    <property type="match status" value="1"/>
</dbReference>
<dbReference type="GO" id="GO:0006355">
    <property type="term" value="P:regulation of DNA-templated transcription"/>
    <property type="evidence" value="ECO:0007669"/>
    <property type="project" value="InterPro"/>
</dbReference>
<evidence type="ECO:0000256" key="4">
    <source>
        <dbReference type="ARBA" id="ARBA00023242"/>
    </source>
</evidence>
<keyword evidence="2" id="KW-0238">DNA-binding</keyword>
<dbReference type="SUPFAM" id="SSF101941">
    <property type="entry name" value="NAC domain"/>
    <property type="match status" value="1"/>
</dbReference>